<name>A0A4Y2CGC3_ARAVE</name>
<dbReference type="AlphaFoldDB" id="A0A4Y2CGC3"/>
<accession>A0A4Y2CGC3</accession>
<keyword evidence="2" id="KW-1185">Reference proteome</keyword>
<reference evidence="1 2" key="1">
    <citation type="journal article" date="2019" name="Sci. Rep.">
        <title>Orb-weaving spider Araneus ventricosus genome elucidates the spidroin gene catalogue.</title>
        <authorList>
            <person name="Kono N."/>
            <person name="Nakamura H."/>
            <person name="Ohtoshi R."/>
            <person name="Moran D.A.P."/>
            <person name="Shinohara A."/>
            <person name="Yoshida Y."/>
            <person name="Fujiwara M."/>
            <person name="Mori M."/>
            <person name="Tomita M."/>
            <person name="Arakawa K."/>
        </authorList>
    </citation>
    <scope>NUCLEOTIDE SEQUENCE [LARGE SCALE GENOMIC DNA]</scope>
</reference>
<proteinExistence type="predicted"/>
<sequence length="105" mass="11483">MLASGKAGLATKDLPSFFGNPSTSELLKIHLSEDDDALQMSCEQPATPLTGVDNSSLMVPLVSWNCRGIRTKLVDIKALKFFPPCLRCSSRNILEAKCSLEITWL</sequence>
<evidence type="ECO:0000313" key="2">
    <source>
        <dbReference type="Proteomes" id="UP000499080"/>
    </source>
</evidence>
<dbReference type="Proteomes" id="UP000499080">
    <property type="component" value="Unassembled WGS sequence"/>
</dbReference>
<evidence type="ECO:0000313" key="1">
    <source>
        <dbReference type="EMBL" id="GBM02797.1"/>
    </source>
</evidence>
<organism evidence="1 2">
    <name type="scientific">Araneus ventricosus</name>
    <name type="common">Orbweaver spider</name>
    <name type="synonym">Epeira ventricosa</name>
    <dbReference type="NCBI Taxonomy" id="182803"/>
    <lineage>
        <taxon>Eukaryota</taxon>
        <taxon>Metazoa</taxon>
        <taxon>Ecdysozoa</taxon>
        <taxon>Arthropoda</taxon>
        <taxon>Chelicerata</taxon>
        <taxon>Arachnida</taxon>
        <taxon>Araneae</taxon>
        <taxon>Araneomorphae</taxon>
        <taxon>Entelegynae</taxon>
        <taxon>Araneoidea</taxon>
        <taxon>Araneidae</taxon>
        <taxon>Araneus</taxon>
    </lineage>
</organism>
<comment type="caution">
    <text evidence="1">The sequence shown here is derived from an EMBL/GenBank/DDBJ whole genome shotgun (WGS) entry which is preliminary data.</text>
</comment>
<dbReference type="EMBL" id="BGPR01000184">
    <property type="protein sequence ID" value="GBM02797.1"/>
    <property type="molecule type" value="Genomic_DNA"/>
</dbReference>
<protein>
    <submittedName>
        <fullName evidence="1">Uncharacterized protein</fullName>
    </submittedName>
</protein>
<gene>
    <name evidence="1" type="ORF">AVEN_51985_1</name>
</gene>